<dbReference type="InterPro" id="IPR042185">
    <property type="entry name" value="Serpin_sf_2"/>
</dbReference>
<dbReference type="SUPFAM" id="SSF56574">
    <property type="entry name" value="Serpins"/>
    <property type="match status" value="1"/>
</dbReference>
<feature type="domain" description="Serpin" evidence="2">
    <location>
        <begin position="4"/>
        <end position="98"/>
    </location>
</feature>
<dbReference type="Pfam" id="PF00079">
    <property type="entry name" value="Serpin"/>
    <property type="match status" value="1"/>
</dbReference>
<evidence type="ECO:0000259" key="2">
    <source>
        <dbReference type="Pfam" id="PF00079"/>
    </source>
</evidence>
<comment type="similarity">
    <text evidence="1">Belongs to the serpin family.</text>
</comment>
<dbReference type="STRING" id="3476.A0A2P5AVL8"/>
<sequence length="109" mass="12604">MSPNPNEAVDEVNSWAEKATKGIIDAVLPYESVHNDTALVLANALYFKGSWDQKFDASKTQTKDFHLLNRQIVRVPFMATDTPFEWYLYRYFDGFKVLKKSVPKRSRIS</sequence>
<dbReference type="Gene3D" id="3.30.497.10">
    <property type="entry name" value="Antithrombin, subunit I, domain 2"/>
    <property type="match status" value="1"/>
</dbReference>
<comment type="caution">
    <text evidence="3">The sequence shown here is derived from an EMBL/GenBank/DDBJ whole genome shotgun (WGS) entry which is preliminary data.</text>
</comment>
<reference evidence="4" key="1">
    <citation type="submission" date="2016-06" db="EMBL/GenBank/DDBJ databases">
        <title>Parallel loss of symbiosis genes in relatives of nitrogen-fixing non-legume Parasponia.</title>
        <authorList>
            <person name="Van Velzen R."/>
            <person name="Holmer R."/>
            <person name="Bu F."/>
            <person name="Rutten L."/>
            <person name="Van Zeijl A."/>
            <person name="Liu W."/>
            <person name="Santuari L."/>
            <person name="Cao Q."/>
            <person name="Sharma T."/>
            <person name="Shen D."/>
            <person name="Roswanjaya Y."/>
            <person name="Wardhani T."/>
            <person name="Kalhor M.S."/>
            <person name="Jansen J."/>
            <person name="Van den Hoogen J."/>
            <person name="Gungor B."/>
            <person name="Hartog M."/>
            <person name="Hontelez J."/>
            <person name="Verver J."/>
            <person name="Yang W.-C."/>
            <person name="Schijlen E."/>
            <person name="Repin R."/>
            <person name="Schilthuizen M."/>
            <person name="Schranz E."/>
            <person name="Heidstra R."/>
            <person name="Miyata K."/>
            <person name="Fedorova E."/>
            <person name="Kohlen W."/>
            <person name="Bisseling T."/>
            <person name="Smit S."/>
            <person name="Geurts R."/>
        </authorList>
    </citation>
    <scope>NUCLEOTIDE SEQUENCE [LARGE SCALE GENOMIC DNA]</scope>
    <source>
        <strain evidence="4">cv. WU1-14</strain>
    </source>
</reference>
<dbReference type="InterPro" id="IPR023796">
    <property type="entry name" value="Serpin_dom"/>
</dbReference>
<dbReference type="InterPro" id="IPR042178">
    <property type="entry name" value="Serpin_sf_1"/>
</dbReference>
<dbReference type="InterPro" id="IPR000215">
    <property type="entry name" value="Serpin_fam"/>
</dbReference>
<accession>A0A2P5AVL8</accession>
<dbReference type="PANTHER" id="PTHR11461">
    <property type="entry name" value="SERINE PROTEASE INHIBITOR, SERPIN"/>
    <property type="match status" value="1"/>
</dbReference>
<dbReference type="InterPro" id="IPR036186">
    <property type="entry name" value="Serpin_sf"/>
</dbReference>
<proteinExistence type="inferred from homology"/>
<dbReference type="GO" id="GO:0004867">
    <property type="term" value="F:serine-type endopeptidase inhibitor activity"/>
    <property type="evidence" value="ECO:0007669"/>
    <property type="project" value="InterPro"/>
</dbReference>
<gene>
    <name evidence="3" type="ORF">PanWU01x14_296250</name>
</gene>
<evidence type="ECO:0000256" key="1">
    <source>
        <dbReference type="ARBA" id="ARBA00009500"/>
    </source>
</evidence>
<dbReference type="PANTHER" id="PTHR11461:SF340">
    <property type="entry name" value="SERPIN DOMAIN-CONTAINING PROTEIN"/>
    <property type="match status" value="1"/>
</dbReference>
<evidence type="ECO:0000313" key="4">
    <source>
        <dbReference type="Proteomes" id="UP000237105"/>
    </source>
</evidence>
<protein>
    <submittedName>
        <fullName evidence="3">Serpin family</fullName>
    </submittedName>
</protein>
<name>A0A2P5AVL8_PARAD</name>
<organism evidence="3 4">
    <name type="scientific">Parasponia andersonii</name>
    <name type="common">Sponia andersonii</name>
    <dbReference type="NCBI Taxonomy" id="3476"/>
    <lineage>
        <taxon>Eukaryota</taxon>
        <taxon>Viridiplantae</taxon>
        <taxon>Streptophyta</taxon>
        <taxon>Embryophyta</taxon>
        <taxon>Tracheophyta</taxon>
        <taxon>Spermatophyta</taxon>
        <taxon>Magnoliopsida</taxon>
        <taxon>eudicotyledons</taxon>
        <taxon>Gunneridae</taxon>
        <taxon>Pentapetalae</taxon>
        <taxon>rosids</taxon>
        <taxon>fabids</taxon>
        <taxon>Rosales</taxon>
        <taxon>Cannabaceae</taxon>
        <taxon>Parasponia</taxon>
    </lineage>
</organism>
<dbReference type="Gene3D" id="2.30.39.10">
    <property type="entry name" value="Alpha-1-antitrypsin, domain 1"/>
    <property type="match status" value="1"/>
</dbReference>
<dbReference type="GO" id="GO:0005615">
    <property type="term" value="C:extracellular space"/>
    <property type="evidence" value="ECO:0007669"/>
    <property type="project" value="InterPro"/>
</dbReference>
<evidence type="ECO:0000313" key="3">
    <source>
        <dbReference type="EMBL" id="PON40603.1"/>
    </source>
</evidence>
<keyword evidence="4" id="KW-1185">Reference proteome</keyword>
<dbReference type="EMBL" id="JXTB01000435">
    <property type="protein sequence ID" value="PON40603.1"/>
    <property type="molecule type" value="Genomic_DNA"/>
</dbReference>
<dbReference type="OrthoDB" id="1063785at2759"/>
<dbReference type="AlphaFoldDB" id="A0A2P5AVL8"/>
<dbReference type="Proteomes" id="UP000237105">
    <property type="component" value="Unassembled WGS sequence"/>
</dbReference>